<dbReference type="Gene3D" id="2.40.420.20">
    <property type="match status" value="1"/>
</dbReference>
<dbReference type="EMBL" id="RBPX01000168">
    <property type="protein sequence ID" value="RMO66046.1"/>
    <property type="molecule type" value="Genomic_DNA"/>
</dbReference>
<dbReference type="GO" id="GO:1990281">
    <property type="term" value="C:efflux pump complex"/>
    <property type="evidence" value="ECO:0007669"/>
    <property type="project" value="TreeGrafter"/>
</dbReference>
<dbReference type="PANTHER" id="PTHR30469">
    <property type="entry name" value="MULTIDRUG RESISTANCE PROTEIN MDTA"/>
    <property type="match status" value="1"/>
</dbReference>
<sequence length="92" mass="9678">GMYASGRIELPSSPALTVPDTSVILRDGHSYVFVLGKDMRVSQHVVEIGRRRGSALEIVGGLAEQAQIVRSGGAFLNDGASVTLVNAEARAQ</sequence>
<organism evidence="2 3">
    <name type="scientific">Pseudomonas syringae pv. aptata</name>
    <dbReference type="NCBI Taxonomy" id="83167"/>
    <lineage>
        <taxon>Bacteria</taxon>
        <taxon>Pseudomonadati</taxon>
        <taxon>Pseudomonadota</taxon>
        <taxon>Gammaproteobacteria</taxon>
        <taxon>Pseudomonadales</taxon>
        <taxon>Pseudomonadaceae</taxon>
        <taxon>Pseudomonas</taxon>
        <taxon>Pseudomonas syringae</taxon>
    </lineage>
</organism>
<feature type="domain" description="YknX-like C-terminal permuted SH3-like" evidence="1">
    <location>
        <begin position="15"/>
        <end position="83"/>
    </location>
</feature>
<evidence type="ECO:0000313" key="2">
    <source>
        <dbReference type="EMBL" id="RMO66046.1"/>
    </source>
</evidence>
<accession>A0A3M3X7W1</accession>
<evidence type="ECO:0000313" key="3">
    <source>
        <dbReference type="Proteomes" id="UP000274541"/>
    </source>
</evidence>
<proteinExistence type="predicted"/>
<dbReference type="Pfam" id="PF25989">
    <property type="entry name" value="YknX_C"/>
    <property type="match status" value="1"/>
</dbReference>
<dbReference type="AlphaFoldDB" id="A0A3M3X7W1"/>
<feature type="non-terminal residue" evidence="2">
    <location>
        <position position="1"/>
    </location>
</feature>
<dbReference type="GO" id="GO:0015562">
    <property type="term" value="F:efflux transmembrane transporter activity"/>
    <property type="evidence" value="ECO:0007669"/>
    <property type="project" value="TreeGrafter"/>
</dbReference>
<dbReference type="Proteomes" id="UP000274541">
    <property type="component" value="Unassembled WGS sequence"/>
</dbReference>
<reference evidence="2 3" key="1">
    <citation type="submission" date="2018-08" db="EMBL/GenBank/DDBJ databases">
        <title>Recombination of ecologically and evolutionarily significant loci maintains genetic cohesion in the Pseudomonas syringae species complex.</title>
        <authorList>
            <person name="Dillon M."/>
            <person name="Thakur S."/>
            <person name="Almeida R.N.D."/>
            <person name="Weir B.S."/>
            <person name="Guttman D.S."/>
        </authorList>
    </citation>
    <scope>NUCLEOTIDE SEQUENCE [LARGE SCALE GENOMIC DNA]</scope>
    <source>
        <strain evidence="2 3">ICMP 4388</strain>
    </source>
</reference>
<dbReference type="InterPro" id="IPR058637">
    <property type="entry name" value="YknX-like_C"/>
</dbReference>
<gene>
    <name evidence="2" type="ORF">ALQ37_00413</name>
</gene>
<evidence type="ECO:0000259" key="1">
    <source>
        <dbReference type="Pfam" id="PF25989"/>
    </source>
</evidence>
<comment type="caution">
    <text evidence="2">The sequence shown here is derived from an EMBL/GenBank/DDBJ whole genome shotgun (WGS) entry which is preliminary data.</text>
</comment>
<name>A0A3M3X7W1_PSEAP</name>
<dbReference type="PANTHER" id="PTHR30469:SF15">
    <property type="entry name" value="HLYD FAMILY OF SECRETION PROTEINS"/>
    <property type="match status" value="1"/>
</dbReference>
<protein>
    <submittedName>
        <fullName evidence="2">Secretion protein HlyD</fullName>
    </submittedName>
</protein>